<keyword evidence="2" id="KW-0012">Acyltransferase</keyword>
<dbReference type="PROSITE" id="PS51186">
    <property type="entry name" value="GNAT"/>
    <property type="match status" value="1"/>
</dbReference>
<dbReference type="GO" id="GO:0016747">
    <property type="term" value="F:acyltransferase activity, transferring groups other than amino-acyl groups"/>
    <property type="evidence" value="ECO:0007669"/>
    <property type="project" value="InterPro"/>
</dbReference>
<reference evidence="4 5" key="1">
    <citation type="submission" date="2020-04" db="EMBL/GenBank/DDBJ databases">
        <title>Bacillus sp. UniB3 isolated from commercial digestive syrup.</title>
        <authorList>
            <person name="Thorat V."/>
            <person name="Kirdat K."/>
            <person name="Tiwarekar B."/>
            <person name="Yadav A."/>
        </authorList>
    </citation>
    <scope>NUCLEOTIDE SEQUENCE [LARGE SCALE GENOMIC DNA]</scope>
    <source>
        <strain evidence="4 5">UniB3</strain>
    </source>
</reference>
<dbReference type="Pfam" id="PF00583">
    <property type="entry name" value="Acetyltransf_1"/>
    <property type="match status" value="1"/>
</dbReference>
<dbReference type="InterPro" id="IPR016181">
    <property type="entry name" value="Acyl_CoA_acyltransferase"/>
</dbReference>
<evidence type="ECO:0000256" key="2">
    <source>
        <dbReference type="ARBA" id="ARBA00023315"/>
    </source>
</evidence>
<dbReference type="Proteomes" id="UP000588491">
    <property type="component" value="Unassembled WGS sequence"/>
</dbReference>
<evidence type="ECO:0000313" key="5">
    <source>
        <dbReference type="Proteomes" id="UP000588491"/>
    </source>
</evidence>
<gene>
    <name evidence="4" type="ORF">HHU08_03645</name>
</gene>
<dbReference type="InterPro" id="IPR000182">
    <property type="entry name" value="GNAT_dom"/>
</dbReference>
<proteinExistence type="predicted"/>
<dbReference type="RefSeq" id="WP_169187814.1">
    <property type="nucleotide sequence ID" value="NZ_JABBPK010000001.1"/>
</dbReference>
<evidence type="ECO:0000313" key="4">
    <source>
        <dbReference type="EMBL" id="NMO76105.1"/>
    </source>
</evidence>
<organism evidence="4 5">
    <name type="scientific">Niallia alba</name>
    <dbReference type="NCBI Taxonomy" id="2729105"/>
    <lineage>
        <taxon>Bacteria</taxon>
        <taxon>Bacillati</taxon>
        <taxon>Bacillota</taxon>
        <taxon>Bacilli</taxon>
        <taxon>Bacillales</taxon>
        <taxon>Bacillaceae</taxon>
        <taxon>Niallia</taxon>
    </lineage>
</organism>
<keyword evidence="1 4" id="KW-0808">Transferase</keyword>
<protein>
    <submittedName>
        <fullName evidence="4">GNAT family N-acetyltransferase</fullName>
    </submittedName>
</protein>
<accession>A0A7Y0K5D5</accession>
<dbReference type="InterPro" id="IPR050680">
    <property type="entry name" value="YpeA/RimI_acetyltransf"/>
</dbReference>
<sequence length="169" mass="19596">MKKLYSVDKASISDINQIIKLRVALLKEVNEIQTEEEENQIIHATKNYLKTEISNHNFVSYIAKNDKEVVSVNGVSFFKRPPYLENLQGVEAYILNMYTLPTYRKQGLAKQLLEKCIEECKNRDVKRIWLHASKDGEPLYKSMGFSFKGRGRGSTSVADTTRKVYGYYW</sequence>
<evidence type="ECO:0000256" key="1">
    <source>
        <dbReference type="ARBA" id="ARBA00022679"/>
    </source>
</evidence>
<dbReference type="CDD" id="cd04301">
    <property type="entry name" value="NAT_SF"/>
    <property type="match status" value="1"/>
</dbReference>
<dbReference type="Gene3D" id="3.40.630.30">
    <property type="match status" value="1"/>
</dbReference>
<dbReference type="SUPFAM" id="SSF55729">
    <property type="entry name" value="Acyl-CoA N-acyltransferases (Nat)"/>
    <property type="match status" value="1"/>
</dbReference>
<keyword evidence="5" id="KW-1185">Reference proteome</keyword>
<dbReference type="EMBL" id="JABBPK010000001">
    <property type="protein sequence ID" value="NMO76105.1"/>
    <property type="molecule type" value="Genomic_DNA"/>
</dbReference>
<name>A0A7Y0K5D5_9BACI</name>
<feature type="domain" description="N-acetyltransferase" evidence="3">
    <location>
        <begin position="5"/>
        <end position="169"/>
    </location>
</feature>
<evidence type="ECO:0000259" key="3">
    <source>
        <dbReference type="PROSITE" id="PS51186"/>
    </source>
</evidence>
<comment type="caution">
    <text evidence="4">The sequence shown here is derived from an EMBL/GenBank/DDBJ whole genome shotgun (WGS) entry which is preliminary data.</text>
</comment>
<dbReference type="AlphaFoldDB" id="A0A7Y0K5D5"/>
<dbReference type="PANTHER" id="PTHR43420">
    <property type="entry name" value="ACETYLTRANSFERASE"/>
    <property type="match status" value="1"/>
</dbReference>